<keyword evidence="3" id="KW-1185">Reference proteome</keyword>
<evidence type="ECO:0000313" key="2">
    <source>
        <dbReference type="EMBL" id="TWT64097.1"/>
    </source>
</evidence>
<dbReference type="InterPro" id="IPR029063">
    <property type="entry name" value="SAM-dependent_MTases_sf"/>
</dbReference>
<protein>
    <recommendedName>
        <fullName evidence="1">Methyltransferase type 11 domain-containing protein</fullName>
    </recommendedName>
</protein>
<evidence type="ECO:0000313" key="3">
    <source>
        <dbReference type="Proteomes" id="UP000316095"/>
    </source>
</evidence>
<dbReference type="EMBL" id="SJPG01000001">
    <property type="protein sequence ID" value="TWT64097.1"/>
    <property type="molecule type" value="Genomic_DNA"/>
</dbReference>
<feature type="domain" description="Methyltransferase type 11" evidence="1">
    <location>
        <begin position="131"/>
        <end position="201"/>
    </location>
</feature>
<proteinExistence type="predicted"/>
<dbReference type="CDD" id="cd02440">
    <property type="entry name" value="AdoMet_MTases"/>
    <property type="match status" value="1"/>
</dbReference>
<reference evidence="2 3" key="1">
    <citation type="submission" date="2019-02" db="EMBL/GenBank/DDBJ databases">
        <title>Deep-cultivation of Planctomycetes and their phenomic and genomic characterization uncovers novel biology.</title>
        <authorList>
            <person name="Wiegand S."/>
            <person name="Jogler M."/>
            <person name="Boedeker C."/>
            <person name="Pinto D."/>
            <person name="Vollmers J."/>
            <person name="Rivas-Marin E."/>
            <person name="Kohn T."/>
            <person name="Peeters S.H."/>
            <person name="Heuer A."/>
            <person name="Rast P."/>
            <person name="Oberbeckmann S."/>
            <person name="Bunk B."/>
            <person name="Jeske O."/>
            <person name="Meyerdierks A."/>
            <person name="Storesund J.E."/>
            <person name="Kallscheuer N."/>
            <person name="Luecker S."/>
            <person name="Lage O.M."/>
            <person name="Pohl T."/>
            <person name="Merkel B.J."/>
            <person name="Hornburger P."/>
            <person name="Mueller R.-W."/>
            <person name="Bruemmer F."/>
            <person name="Labrenz M."/>
            <person name="Spormann A.M."/>
            <person name="Op Den Camp H."/>
            <person name="Overmann J."/>
            <person name="Amann R."/>
            <person name="Jetten M.S.M."/>
            <person name="Mascher T."/>
            <person name="Medema M.H."/>
            <person name="Devos D.P."/>
            <person name="Kaster A.-K."/>
            <person name="Ovreas L."/>
            <person name="Rohde M."/>
            <person name="Galperin M.Y."/>
            <person name="Jogler C."/>
        </authorList>
    </citation>
    <scope>NUCLEOTIDE SEQUENCE [LARGE SCALE GENOMIC DNA]</scope>
    <source>
        <strain evidence="2 3">Pan54</strain>
    </source>
</reference>
<gene>
    <name evidence="2" type="ORF">Pan54_48580</name>
</gene>
<dbReference type="SUPFAM" id="SSF53335">
    <property type="entry name" value="S-adenosyl-L-methionine-dependent methyltransferases"/>
    <property type="match status" value="1"/>
</dbReference>
<dbReference type="GO" id="GO:0008757">
    <property type="term" value="F:S-adenosylmethionine-dependent methyltransferase activity"/>
    <property type="evidence" value="ECO:0007669"/>
    <property type="project" value="InterPro"/>
</dbReference>
<sequence>MRWQLKSFILRQLSVMPGGKSAYLTIQRILGTTRPQPRRDFTRAIELIELIRETGQQINGTSCYEVGTGWHPYTPLAFYLAGAEQIETVDVNPWLSLDSARKAIAAAEPHLEWLCESLQLDKDEVWSRYRKINLQAKSLSQLLETMNCRYVYPGDATNTPHPPQSFDFVVSSNVLEHIPEEILKNIAKESWRILNPGGLAVHRFNPGDHYANDDSRVSTGNFLKFSENKWKPHGSGLAYHNRLRCSQYSQIFREAGYLSLIEKTRVDERVLQEITNGKQELSPEFQEFAPADLASDYMWTVGMKANVNADNDFPANRDYIVQQTPKHRTGNA</sequence>
<accession>A0A5C5XLM9</accession>
<evidence type="ECO:0000259" key="1">
    <source>
        <dbReference type="Pfam" id="PF08241"/>
    </source>
</evidence>
<dbReference type="OrthoDB" id="8210690at2"/>
<dbReference type="AlphaFoldDB" id="A0A5C5XLM9"/>
<dbReference type="InterPro" id="IPR013216">
    <property type="entry name" value="Methyltransf_11"/>
</dbReference>
<dbReference type="Proteomes" id="UP000316095">
    <property type="component" value="Unassembled WGS sequence"/>
</dbReference>
<comment type="caution">
    <text evidence="2">The sequence shown here is derived from an EMBL/GenBank/DDBJ whole genome shotgun (WGS) entry which is preliminary data.</text>
</comment>
<dbReference type="RefSeq" id="WP_146505837.1">
    <property type="nucleotide sequence ID" value="NZ_SJPG01000001.1"/>
</dbReference>
<organism evidence="2 3">
    <name type="scientific">Rubinisphaera italica</name>
    <dbReference type="NCBI Taxonomy" id="2527969"/>
    <lineage>
        <taxon>Bacteria</taxon>
        <taxon>Pseudomonadati</taxon>
        <taxon>Planctomycetota</taxon>
        <taxon>Planctomycetia</taxon>
        <taxon>Planctomycetales</taxon>
        <taxon>Planctomycetaceae</taxon>
        <taxon>Rubinisphaera</taxon>
    </lineage>
</organism>
<name>A0A5C5XLM9_9PLAN</name>
<dbReference type="Pfam" id="PF08241">
    <property type="entry name" value="Methyltransf_11"/>
    <property type="match status" value="1"/>
</dbReference>
<dbReference type="Gene3D" id="3.40.50.150">
    <property type="entry name" value="Vaccinia Virus protein VP39"/>
    <property type="match status" value="1"/>
</dbReference>